<accession>A0A0L8FWB7</accession>
<protein>
    <submittedName>
        <fullName evidence="1">Uncharacterized protein</fullName>
    </submittedName>
</protein>
<dbReference type="AlphaFoldDB" id="A0A0L8FWB7"/>
<proteinExistence type="predicted"/>
<name>A0A0L8FWB7_OCTBM</name>
<evidence type="ECO:0000313" key="1">
    <source>
        <dbReference type="EMBL" id="KOF69031.1"/>
    </source>
</evidence>
<reference evidence="1" key="1">
    <citation type="submission" date="2015-07" db="EMBL/GenBank/DDBJ databases">
        <title>MeaNS - Measles Nucleotide Surveillance Program.</title>
        <authorList>
            <person name="Tran T."/>
            <person name="Druce J."/>
        </authorList>
    </citation>
    <scope>NUCLEOTIDE SEQUENCE</scope>
    <source>
        <strain evidence="1">UCB-OBI-ISO-001</strain>
        <tissue evidence="1">Gonad</tissue>
    </source>
</reference>
<organism evidence="1">
    <name type="scientific">Octopus bimaculoides</name>
    <name type="common">California two-spotted octopus</name>
    <dbReference type="NCBI Taxonomy" id="37653"/>
    <lineage>
        <taxon>Eukaryota</taxon>
        <taxon>Metazoa</taxon>
        <taxon>Spiralia</taxon>
        <taxon>Lophotrochozoa</taxon>
        <taxon>Mollusca</taxon>
        <taxon>Cephalopoda</taxon>
        <taxon>Coleoidea</taxon>
        <taxon>Octopodiformes</taxon>
        <taxon>Octopoda</taxon>
        <taxon>Incirrata</taxon>
        <taxon>Octopodidae</taxon>
        <taxon>Octopus</taxon>
    </lineage>
</organism>
<dbReference type="EMBL" id="KQ425750">
    <property type="protein sequence ID" value="KOF69031.1"/>
    <property type="molecule type" value="Genomic_DNA"/>
</dbReference>
<sequence>MNIFLQYDRKLMHFKMKIIFKNLCCSIDLDHSFLHLNLHHHHHSNFQYHQYYNHHQYYSYHHKLNHCFC</sequence>
<gene>
    <name evidence="1" type="ORF">OCBIM_22005891mg</name>
</gene>